<dbReference type="InterPro" id="IPR032675">
    <property type="entry name" value="LRR_dom_sf"/>
</dbReference>
<organism evidence="1 2">
    <name type="scientific">Gigaspora rosea</name>
    <dbReference type="NCBI Taxonomy" id="44941"/>
    <lineage>
        <taxon>Eukaryota</taxon>
        <taxon>Fungi</taxon>
        <taxon>Fungi incertae sedis</taxon>
        <taxon>Mucoromycota</taxon>
        <taxon>Glomeromycotina</taxon>
        <taxon>Glomeromycetes</taxon>
        <taxon>Diversisporales</taxon>
        <taxon>Gigasporaceae</taxon>
        <taxon>Gigaspora</taxon>
    </lineage>
</organism>
<dbReference type="AlphaFoldDB" id="A0A397UJL5"/>
<reference evidence="1 2" key="1">
    <citation type="submission" date="2018-06" db="EMBL/GenBank/DDBJ databases">
        <title>Comparative genomics reveals the genomic features of Rhizophagus irregularis, R. cerebriforme, R. diaphanum and Gigaspora rosea, and their symbiotic lifestyle signature.</title>
        <authorList>
            <person name="Morin E."/>
            <person name="San Clemente H."/>
            <person name="Chen E.C.H."/>
            <person name="De La Providencia I."/>
            <person name="Hainaut M."/>
            <person name="Kuo A."/>
            <person name="Kohler A."/>
            <person name="Murat C."/>
            <person name="Tang N."/>
            <person name="Roy S."/>
            <person name="Loubradou J."/>
            <person name="Henrissat B."/>
            <person name="Grigoriev I.V."/>
            <person name="Corradi N."/>
            <person name="Roux C."/>
            <person name="Martin F.M."/>
        </authorList>
    </citation>
    <scope>NUCLEOTIDE SEQUENCE [LARGE SCALE GENOMIC DNA]</scope>
    <source>
        <strain evidence="1 2">DAOM 194757</strain>
    </source>
</reference>
<keyword evidence="2" id="KW-1185">Reference proteome</keyword>
<dbReference type="EMBL" id="QKWP01001641">
    <property type="protein sequence ID" value="RIB07523.1"/>
    <property type="molecule type" value="Genomic_DNA"/>
</dbReference>
<dbReference type="InterPro" id="IPR001611">
    <property type="entry name" value="Leu-rich_rpt"/>
</dbReference>
<proteinExistence type="predicted"/>
<protein>
    <submittedName>
        <fullName evidence="1">Uncharacterized protein</fullName>
    </submittedName>
</protein>
<dbReference type="OrthoDB" id="120976at2759"/>
<dbReference type="PANTHER" id="PTHR24114">
    <property type="entry name" value="LEUCINE RICH REPEAT FAMILY PROTEIN"/>
    <property type="match status" value="1"/>
</dbReference>
<name>A0A397UJL5_9GLOM</name>
<accession>A0A397UJL5</accession>
<dbReference type="PANTHER" id="PTHR24114:SF2">
    <property type="entry name" value="F-BOX DOMAIN-CONTAINING PROTEIN-RELATED"/>
    <property type="match status" value="1"/>
</dbReference>
<evidence type="ECO:0000313" key="1">
    <source>
        <dbReference type="EMBL" id="RIB07523.1"/>
    </source>
</evidence>
<gene>
    <name evidence="1" type="ORF">C2G38_2214167</name>
</gene>
<evidence type="ECO:0000313" key="2">
    <source>
        <dbReference type="Proteomes" id="UP000266673"/>
    </source>
</evidence>
<sequence length="420" mass="46730">MLSPEERTLVDNFNIQIPNNQPVLEYTNFIAYFTRDLYNVVRYWITSRQETGVGTAFEDLINYSLIRLLLRTGKNLRYIFLEELNCNYIVFKNTTITSLDLYFSDEIRHRNVSKSIEGLIKNINGNTTLTTLNIISSFLGEGLKALTKALCKNNAINSFSIHQLRLNKGRGRMLRGFLRKNTTITSLSLCGSPFENGTVPELGKNLAVGLRINKTLKHLKVQYYNFGSEEGRLLADVLYTNTTLLSLDIGHNKLGSEGGKALADALCQNATLTSLNLSHNLIRQQGEQALAEALCKNTTLMSLNLHNNFIKLEGALADALCKNTTLISLNLGRNGLTSKEGQILADVLCKNTTLISLDLSHNNLRLKGGKALAKAFFNTSLIDLNLENNNIGFKGENALEKALKDACHENIKLTSLKLQV</sequence>
<dbReference type="SUPFAM" id="SSF52047">
    <property type="entry name" value="RNI-like"/>
    <property type="match status" value="1"/>
</dbReference>
<comment type="caution">
    <text evidence="1">The sequence shown here is derived from an EMBL/GenBank/DDBJ whole genome shotgun (WGS) entry which is preliminary data.</text>
</comment>
<dbReference type="Pfam" id="PF13516">
    <property type="entry name" value="LRR_6"/>
    <property type="match status" value="4"/>
</dbReference>
<dbReference type="SMART" id="SM00368">
    <property type="entry name" value="LRR_RI"/>
    <property type="match status" value="6"/>
</dbReference>
<dbReference type="Gene3D" id="3.80.10.10">
    <property type="entry name" value="Ribonuclease Inhibitor"/>
    <property type="match status" value="3"/>
</dbReference>
<dbReference type="InterPro" id="IPR052394">
    <property type="entry name" value="LRR-containing"/>
</dbReference>
<dbReference type="Proteomes" id="UP000266673">
    <property type="component" value="Unassembled WGS sequence"/>
</dbReference>